<name>A0ABN6L6V8_9BACT</name>
<organism evidence="1 2">
    <name type="scientific">Persicobacter psychrovividus</name>
    <dbReference type="NCBI Taxonomy" id="387638"/>
    <lineage>
        <taxon>Bacteria</taxon>
        <taxon>Pseudomonadati</taxon>
        <taxon>Bacteroidota</taxon>
        <taxon>Cytophagia</taxon>
        <taxon>Cytophagales</taxon>
        <taxon>Persicobacteraceae</taxon>
        <taxon>Persicobacter</taxon>
    </lineage>
</organism>
<accession>A0ABN6L6V8</accession>
<reference evidence="1 2" key="1">
    <citation type="submission" date="2021-12" db="EMBL/GenBank/DDBJ databases">
        <title>Genome sequencing of bacteria with rrn-lacking chromosome and rrn-plasmid.</title>
        <authorList>
            <person name="Anda M."/>
            <person name="Iwasaki W."/>
        </authorList>
    </citation>
    <scope>NUCLEOTIDE SEQUENCE [LARGE SCALE GENOMIC DNA]</scope>
    <source>
        <strain evidence="1 2">NBRC 101262</strain>
    </source>
</reference>
<dbReference type="EMBL" id="AP025292">
    <property type="protein sequence ID" value="BDC98956.1"/>
    <property type="molecule type" value="Genomic_DNA"/>
</dbReference>
<sequence>MVFTRLRLIMSPYSKKKYKKNNIYQKYQYPSHYPIPDFGRCRCWCTKKGVSLYFLIKSLNIKQRDLVAKMVVSPLFLLFNKIKINDCNFYAFILE</sequence>
<keyword evidence="2" id="KW-1185">Reference proteome</keyword>
<evidence type="ECO:0000313" key="2">
    <source>
        <dbReference type="Proteomes" id="UP001354989"/>
    </source>
</evidence>
<gene>
    <name evidence="1" type="ORF">PEPS_12370</name>
</gene>
<evidence type="ECO:0000313" key="1">
    <source>
        <dbReference type="EMBL" id="BDC98956.1"/>
    </source>
</evidence>
<protein>
    <submittedName>
        <fullName evidence="1">Uncharacterized protein</fullName>
    </submittedName>
</protein>
<dbReference type="Proteomes" id="UP001354989">
    <property type="component" value="Chromosome"/>
</dbReference>
<proteinExistence type="predicted"/>